<sequence length="48" mass="5301">MTTQKPRRRWPLGWGAPHLQGAKSGQSSAEEQELTLKARAARLAAAMR</sequence>
<proteinExistence type="predicted"/>
<reference evidence="2 3" key="1">
    <citation type="submission" date="2020-08" db="EMBL/GenBank/DDBJ databases">
        <title>Genemic of Streptomyces polyaspartic.</title>
        <authorList>
            <person name="Liu W."/>
        </authorList>
    </citation>
    <scope>NUCLEOTIDE SEQUENCE [LARGE SCALE GENOMIC DNA]</scope>
    <source>
        <strain evidence="2 3">TRM66268-LWL</strain>
    </source>
</reference>
<feature type="region of interest" description="Disordered" evidence="1">
    <location>
        <begin position="1"/>
        <end position="32"/>
    </location>
</feature>
<dbReference type="RefSeq" id="WP_187814192.1">
    <property type="nucleotide sequence ID" value="NZ_JACTVJ010000006.1"/>
</dbReference>
<evidence type="ECO:0000313" key="3">
    <source>
        <dbReference type="Proteomes" id="UP000642284"/>
    </source>
</evidence>
<comment type="caution">
    <text evidence="2">The sequence shown here is derived from an EMBL/GenBank/DDBJ whole genome shotgun (WGS) entry which is preliminary data.</text>
</comment>
<protein>
    <submittedName>
        <fullName evidence="2">Uncharacterized protein</fullName>
    </submittedName>
</protein>
<accession>A0ABR7SE22</accession>
<dbReference type="EMBL" id="JACTVJ010000006">
    <property type="protein sequence ID" value="MBC9713746.1"/>
    <property type="molecule type" value="Genomic_DNA"/>
</dbReference>
<gene>
    <name evidence="2" type="ORF">H9Y04_14335</name>
</gene>
<organism evidence="2 3">
    <name type="scientific">Streptomyces polyasparticus</name>
    <dbReference type="NCBI Taxonomy" id="2767826"/>
    <lineage>
        <taxon>Bacteria</taxon>
        <taxon>Bacillati</taxon>
        <taxon>Actinomycetota</taxon>
        <taxon>Actinomycetes</taxon>
        <taxon>Kitasatosporales</taxon>
        <taxon>Streptomycetaceae</taxon>
        <taxon>Streptomyces</taxon>
    </lineage>
</organism>
<keyword evidence="3" id="KW-1185">Reference proteome</keyword>
<evidence type="ECO:0000256" key="1">
    <source>
        <dbReference type="SAM" id="MobiDB-lite"/>
    </source>
</evidence>
<name>A0ABR7SE22_9ACTN</name>
<dbReference type="Proteomes" id="UP000642284">
    <property type="component" value="Unassembled WGS sequence"/>
</dbReference>
<evidence type="ECO:0000313" key="2">
    <source>
        <dbReference type="EMBL" id="MBC9713746.1"/>
    </source>
</evidence>
<feature type="compositionally biased region" description="Basic residues" evidence="1">
    <location>
        <begin position="1"/>
        <end position="10"/>
    </location>
</feature>